<dbReference type="Gene3D" id="2.170.15.10">
    <property type="entry name" value="Proaerolysin, chain A, domain 3"/>
    <property type="match status" value="1"/>
</dbReference>
<dbReference type="eggNOG" id="ENOG502RSF9">
    <property type="taxonomic scope" value="Eukaryota"/>
</dbReference>
<dbReference type="Gene3D" id="2.80.10.50">
    <property type="match status" value="1"/>
</dbReference>
<dbReference type="InterPro" id="IPR053237">
    <property type="entry name" value="Natterin_C"/>
</dbReference>
<reference evidence="1 2" key="1">
    <citation type="journal article" date="2012" name="Science">
        <title>The Paleozoic origin of enzymatic lignin decomposition reconstructed from 31 fungal genomes.</title>
        <authorList>
            <person name="Floudas D."/>
            <person name="Binder M."/>
            <person name="Riley R."/>
            <person name="Barry K."/>
            <person name="Blanchette R.A."/>
            <person name="Henrissat B."/>
            <person name="Martinez A.T."/>
            <person name="Otillar R."/>
            <person name="Spatafora J.W."/>
            <person name="Yadav J.S."/>
            <person name="Aerts A."/>
            <person name="Benoit I."/>
            <person name="Boyd A."/>
            <person name="Carlson A."/>
            <person name="Copeland A."/>
            <person name="Coutinho P.M."/>
            <person name="de Vries R.P."/>
            <person name="Ferreira P."/>
            <person name="Findley K."/>
            <person name="Foster B."/>
            <person name="Gaskell J."/>
            <person name="Glotzer D."/>
            <person name="Gorecki P."/>
            <person name="Heitman J."/>
            <person name="Hesse C."/>
            <person name="Hori C."/>
            <person name="Igarashi K."/>
            <person name="Jurgens J.A."/>
            <person name="Kallen N."/>
            <person name="Kersten P."/>
            <person name="Kohler A."/>
            <person name="Kuees U."/>
            <person name="Kumar T.K.A."/>
            <person name="Kuo A."/>
            <person name="LaButti K."/>
            <person name="Larrondo L.F."/>
            <person name="Lindquist E."/>
            <person name="Ling A."/>
            <person name="Lombard V."/>
            <person name="Lucas S."/>
            <person name="Lundell T."/>
            <person name="Martin R."/>
            <person name="McLaughlin D.J."/>
            <person name="Morgenstern I."/>
            <person name="Morin E."/>
            <person name="Murat C."/>
            <person name="Nagy L.G."/>
            <person name="Nolan M."/>
            <person name="Ohm R.A."/>
            <person name="Patyshakuliyeva A."/>
            <person name="Rokas A."/>
            <person name="Ruiz-Duenas F.J."/>
            <person name="Sabat G."/>
            <person name="Salamov A."/>
            <person name="Samejima M."/>
            <person name="Schmutz J."/>
            <person name="Slot J.C."/>
            <person name="St John F."/>
            <person name="Stenlid J."/>
            <person name="Sun H."/>
            <person name="Sun S."/>
            <person name="Syed K."/>
            <person name="Tsang A."/>
            <person name="Wiebenga A."/>
            <person name="Young D."/>
            <person name="Pisabarro A."/>
            <person name="Eastwood D.C."/>
            <person name="Martin F."/>
            <person name="Cullen D."/>
            <person name="Grigoriev I.V."/>
            <person name="Hibbett D.S."/>
        </authorList>
    </citation>
    <scope>NUCLEOTIDE SEQUENCE</scope>
    <source>
        <strain evidence="2">FP-58527</strain>
    </source>
</reference>
<keyword evidence="2" id="KW-1185">Reference proteome</keyword>
<dbReference type="CDD" id="cd23424">
    <property type="entry name" value="beta-trefoil_Ricin_BEL-like"/>
    <property type="match status" value="1"/>
</dbReference>
<dbReference type="OrthoDB" id="3224838at2759"/>
<dbReference type="SUPFAM" id="SSF56973">
    <property type="entry name" value="Aerolisin/ETX pore-forming domain"/>
    <property type="match status" value="1"/>
</dbReference>
<gene>
    <name evidence="1" type="ORF">FOMPIDRAFT_1057689</name>
</gene>
<dbReference type="CDD" id="cd20215">
    <property type="entry name" value="PFM_LSL-like"/>
    <property type="match status" value="1"/>
</dbReference>
<dbReference type="HOGENOM" id="CLU_073370_0_0_1"/>
<evidence type="ECO:0000313" key="1">
    <source>
        <dbReference type="EMBL" id="EPT04861.1"/>
    </source>
</evidence>
<protein>
    <submittedName>
        <fullName evidence="1">Uncharacterized protein</fullName>
    </submittedName>
</protein>
<name>S8FUL3_FOMSC</name>
<sequence>MSGTIYVPPKDLRVRLLGYVSQYVLVSRTHREPQVWHHPYNDQYDDQFFTFVSGTGDRKGLYLIKSVRTHKVLFSRTHADPHVWHIDGDGAYNDNWFKLEPGKGKYDKFFRPINPYTNTAVFSRTTQQPEVWNHPAGEVYADQYFSFLFPDMQVVRVDYDLDLGKVTNKTPTVLATQTLTNNTSREQKMSVELNETETHTSTWDYTTGFTITIGASFSGEPHQISSGLFMEAAHRDGRVAGIPMFVENTFKLDTAIKNEWKWGGANTFSKSWKASFPAKAGPGETVRAVSTVTRGQLEVPYTITLRSKDTQTEVTTSGTWRGVSTWDLHHTVSIVGKK</sequence>
<organism evidence="1 2">
    <name type="scientific">Fomitopsis schrenkii</name>
    <name type="common">Brown rot fungus</name>
    <dbReference type="NCBI Taxonomy" id="2126942"/>
    <lineage>
        <taxon>Eukaryota</taxon>
        <taxon>Fungi</taxon>
        <taxon>Dikarya</taxon>
        <taxon>Basidiomycota</taxon>
        <taxon>Agaricomycotina</taxon>
        <taxon>Agaricomycetes</taxon>
        <taxon>Polyporales</taxon>
        <taxon>Fomitopsis</taxon>
    </lineage>
</organism>
<dbReference type="PANTHER" id="PTHR39244">
    <property type="entry name" value="NATTERIN-4"/>
    <property type="match status" value="1"/>
</dbReference>
<accession>S8FUL3</accession>
<proteinExistence type="predicted"/>
<dbReference type="InterPro" id="IPR004991">
    <property type="entry name" value="Aerolysin-like"/>
</dbReference>
<dbReference type="EMBL" id="KE504125">
    <property type="protein sequence ID" value="EPT04861.1"/>
    <property type="molecule type" value="Genomic_DNA"/>
</dbReference>
<dbReference type="Proteomes" id="UP000015241">
    <property type="component" value="Unassembled WGS sequence"/>
</dbReference>
<dbReference type="Pfam" id="PF03318">
    <property type="entry name" value="ETX_MTX2"/>
    <property type="match status" value="1"/>
</dbReference>
<dbReference type="AlphaFoldDB" id="S8FUL3"/>
<dbReference type="PANTHER" id="PTHR39244:SF5">
    <property type="entry name" value="NATTERIN-3-LIKE"/>
    <property type="match status" value="1"/>
</dbReference>
<dbReference type="InParanoid" id="S8FUL3"/>
<evidence type="ECO:0000313" key="2">
    <source>
        <dbReference type="Proteomes" id="UP000015241"/>
    </source>
</evidence>